<dbReference type="AlphaFoldDB" id="M0QLQ3"/>
<dbReference type="EMBL" id="BANX01000023">
    <property type="protein sequence ID" value="GAC69339.1"/>
    <property type="molecule type" value="Genomic_DNA"/>
</dbReference>
<evidence type="ECO:0000313" key="5">
    <source>
        <dbReference type="EMBL" id="GAC69339.1"/>
    </source>
</evidence>
<reference evidence="5 6" key="1">
    <citation type="submission" date="2013-01" db="EMBL/GenBank/DDBJ databases">
        <title>Whole genome shotgun sequence of Gordonia soli NBRC 108243.</title>
        <authorList>
            <person name="Isaki-Nakamura S."/>
            <person name="Hosoyama A."/>
            <person name="Tsuchikane K."/>
            <person name="Ando Y."/>
            <person name="Baba S."/>
            <person name="Ohji S."/>
            <person name="Hamada M."/>
            <person name="Tamura T."/>
            <person name="Yamazoe A."/>
            <person name="Yamazaki S."/>
            <person name="Fujita N."/>
        </authorList>
    </citation>
    <scope>NUCLEOTIDE SEQUENCE [LARGE SCALE GENOMIC DNA]</scope>
    <source>
        <strain evidence="5 6">NBRC 108243</strain>
    </source>
</reference>
<dbReference type="OrthoDB" id="3681944at2"/>
<dbReference type="Pfam" id="PF14011">
    <property type="entry name" value="ESX-1_EspG"/>
    <property type="match status" value="1"/>
</dbReference>
<dbReference type="InterPro" id="IPR025734">
    <property type="entry name" value="EspG"/>
</dbReference>
<dbReference type="STRING" id="1223545.GS4_23_01360"/>
<keyword evidence="3" id="KW-0963">Cytoplasm</keyword>
<evidence type="ECO:0000313" key="6">
    <source>
        <dbReference type="Proteomes" id="UP000011666"/>
    </source>
</evidence>
<comment type="subcellular location">
    <subcellularLocation>
        <location evidence="1">Cytoplasm</location>
    </subcellularLocation>
</comment>
<evidence type="ECO:0000256" key="2">
    <source>
        <dbReference type="ARBA" id="ARBA00006411"/>
    </source>
</evidence>
<proteinExistence type="inferred from homology"/>
<protein>
    <recommendedName>
        <fullName evidence="7">ESX secretion-associated protein EspG</fullName>
    </recommendedName>
</protein>
<evidence type="ECO:0000256" key="4">
    <source>
        <dbReference type="ARBA" id="ARBA00023186"/>
    </source>
</evidence>
<comment type="similarity">
    <text evidence="2">Belongs to the EspG family.</text>
</comment>
<organism evidence="5 6">
    <name type="scientific">Gordonia soli NBRC 108243</name>
    <dbReference type="NCBI Taxonomy" id="1223545"/>
    <lineage>
        <taxon>Bacteria</taxon>
        <taxon>Bacillati</taxon>
        <taxon>Actinomycetota</taxon>
        <taxon>Actinomycetes</taxon>
        <taxon>Mycobacteriales</taxon>
        <taxon>Gordoniaceae</taxon>
        <taxon>Gordonia</taxon>
    </lineage>
</organism>
<dbReference type="eggNOG" id="ENOG5033V9A">
    <property type="taxonomic scope" value="Bacteria"/>
</dbReference>
<keyword evidence="6" id="KW-1185">Reference proteome</keyword>
<dbReference type="Proteomes" id="UP000011666">
    <property type="component" value="Unassembled WGS sequence"/>
</dbReference>
<accession>M0QLQ3</accession>
<keyword evidence="4" id="KW-0143">Chaperone</keyword>
<evidence type="ECO:0000256" key="1">
    <source>
        <dbReference type="ARBA" id="ARBA00004496"/>
    </source>
</evidence>
<evidence type="ECO:0000256" key="3">
    <source>
        <dbReference type="ARBA" id="ARBA00022490"/>
    </source>
</evidence>
<evidence type="ECO:0008006" key="7">
    <source>
        <dbReference type="Google" id="ProtNLM"/>
    </source>
</evidence>
<name>M0QLQ3_9ACTN</name>
<comment type="caution">
    <text evidence="5">The sequence shown here is derived from an EMBL/GenBank/DDBJ whole genome shotgun (WGS) entry which is preliminary data.</text>
</comment>
<sequence length="268" mass="28525">MYGTMSDVRAALSVDALWRVGELLDVQTWPAVLDLRARHDTVEAHHAAATRAEQELAAAGLVRHGAVDDALTLAVRTVADPESQCEARIFGADGIRRVSLTRRGLDHVLVLRKDESITIETVSIDGTATLAARIAACLGPAEPADVGAVSAPTAELASRLDSCTDAGEFADTLSAIGVDRREAVVYGAAFAERHGYAEIVASEFVEGRTQQSSGSVAVYETVRGRVVASPSWSPDGQMWTTLSAGSAHRIKQAIGLLVETLPNRRWMP</sequence>
<gene>
    <name evidence="5" type="ORF">GS4_23_01360</name>
</gene>